<name>A0A8S9P052_BRACR</name>
<proteinExistence type="predicted"/>
<dbReference type="EMBL" id="QGKX02001521">
    <property type="protein sequence ID" value="KAF3508085.1"/>
    <property type="molecule type" value="Genomic_DNA"/>
</dbReference>
<feature type="region of interest" description="Disordered" evidence="1">
    <location>
        <begin position="207"/>
        <end position="243"/>
    </location>
</feature>
<evidence type="ECO:0000313" key="3">
    <source>
        <dbReference type="Proteomes" id="UP000712600"/>
    </source>
</evidence>
<feature type="region of interest" description="Disordered" evidence="1">
    <location>
        <begin position="164"/>
        <end position="187"/>
    </location>
</feature>
<sequence length="243" mass="27884">MTIKLQTCNSAEEHTVPDFKNTLTQSTAPQDSTLSHSFTEHSRTQEQEHKNTRARERKKWNELFSSLSHLPPLPLQRSDALAKRIGLSSSSKVTRKLMVNVNGKIDVIYTKLNAKFETLSTHVKKWETPVVNRRHLVMDEKLQEGDFEVESSISFGSSHWCRPTPRKECRPMESDERRTISAVQHRSTLSMESVASCETVRIMTHEEFAAKHPHPPKPYGATTKDVDQHHEQATDRQRDSTED</sequence>
<feature type="compositionally biased region" description="Basic and acidic residues" evidence="1">
    <location>
        <begin position="224"/>
        <end position="243"/>
    </location>
</feature>
<protein>
    <submittedName>
        <fullName evidence="2">Uncharacterized protein</fullName>
    </submittedName>
</protein>
<dbReference type="AlphaFoldDB" id="A0A8S9P052"/>
<comment type="caution">
    <text evidence="2">The sequence shown here is derived from an EMBL/GenBank/DDBJ whole genome shotgun (WGS) entry which is preliminary data.</text>
</comment>
<dbReference type="Proteomes" id="UP000712600">
    <property type="component" value="Unassembled WGS sequence"/>
</dbReference>
<reference evidence="2" key="1">
    <citation type="submission" date="2019-12" db="EMBL/GenBank/DDBJ databases">
        <title>Genome sequencing and annotation of Brassica cretica.</title>
        <authorList>
            <person name="Studholme D.J."/>
            <person name="Sarris P."/>
        </authorList>
    </citation>
    <scope>NUCLEOTIDE SEQUENCE</scope>
    <source>
        <strain evidence="2">PFS-109/04</strain>
        <tissue evidence="2">Leaf</tissue>
    </source>
</reference>
<organism evidence="2 3">
    <name type="scientific">Brassica cretica</name>
    <name type="common">Mustard</name>
    <dbReference type="NCBI Taxonomy" id="69181"/>
    <lineage>
        <taxon>Eukaryota</taxon>
        <taxon>Viridiplantae</taxon>
        <taxon>Streptophyta</taxon>
        <taxon>Embryophyta</taxon>
        <taxon>Tracheophyta</taxon>
        <taxon>Spermatophyta</taxon>
        <taxon>Magnoliopsida</taxon>
        <taxon>eudicotyledons</taxon>
        <taxon>Gunneridae</taxon>
        <taxon>Pentapetalae</taxon>
        <taxon>rosids</taxon>
        <taxon>malvids</taxon>
        <taxon>Brassicales</taxon>
        <taxon>Brassicaceae</taxon>
        <taxon>Brassiceae</taxon>
        <taxon>Brassica</taxon>
    </lineage>
</organism>
<feature type="region of interest" description="Disordered" evidence="1">
    <location>
        <begin position="16"/>
        <end position="55"/>
    </location>
</feature>
<accession>A0A8S9P052</accession>
<evidence type="ECO:0000313" key="2">
    <source>
        <dbReference type="EMBL" id="KAF3508085.1"/>
    </source>
</evidence>
<feature type="compositionally biased region" description="Basic and acidic residues" evidence="1">
    <location>
        <begin position="165"/>
        <end position="179"/>
    </location>
</feature>
<evidence type="ECO:0000256" key="1">
    <source>
        <dbReference type="SAM" id="MobiDB-lite"/>
    </source>
</evidence>
<feature type="compositionally biased region" description="Basic and acidic residues" evidence="1">
    <location>
        <begin position="38"/>
        <end position="54"/>
    </location>
</feature>
<gene>
    <name evidence="2" type="ORF">F2Q69_00007021</name>
</gene>
<feature type="compositionally biased region" description="Polar residues" evidence="1">
    <location>
        <begin position="21"/>
        <end position="37"/>
    </location>
</feature>